<organism evidence="2 3">
    <name type="scientific">Tanacetum coccineum</name>
    <dbReference type="NCBI Taxonomy" id="301880"/>
    <lineage>
        <taxon>Eukaryota</taxon>
        <taxon>Viridiplantae</taxon>
        <taxon>Streptophyta</taxon>
        <taxon>Embryophyta</taxon>
        <taxon>Tracheophyta</taxon>
        <taxon>Spermatophyta</taxon>
        <taxon>Magnoliopsida</taxon>
        <taxon>eudicotyledons</taxon>
        <taxon>Gunneridae</taxon>
        <taxon>Pentapetalae</taxon>
        <taxon>asterids</taxon>
        <taxon>campanulids</taxon>
        <taxon>Asterales</taxon>
        <taxon>Asteraceae</taxon>
        <taxon>Asteroideae</taxon>
        <taxon>Anthemideae</taxon>
        <taxon>Anthemidinae</taxon>
        <taxon>Tanacetum</taxon>
    </lineage>
</organism>
<dbReference type="Proteomes" id="UP001151760">
    <property type="component" value="Unassembled WGS sequence"/>
</dbReference>
<proteinExistence type="predicted"/>
<reference evidence="2" key="1">
    <citation type="journal article" date="2022" name="Int. J. Mol. Sci.">
        <title>Draft Genome of Tanacetum Coccineum: Genomic Comparison of Closely Related Tanacetum-Family Plants.</title>
        <authorList>
            <person name="Yamashiro T."/>
            <person name="Shiraishi A."/>
            <person name="Nakayama K."/>
            <person name="Satake H."/>
        </authorList>
    </citation>
    <scope>NUCLEOTIDE SEQUENCE</scope>
</reference>
<dbReference type="EMBL" id="BQNB010014047">
    <property type="protein sequence ID" value="GJT23334.1"/>
    <property type="molecule type" value="Genomic_DNA"/>
</dbReference>
<gene>
    <name evidence="2" type="ORF">Tco_0893271</name>
</gene>
<evidence type="ECO:0008006" key="4">
    <source>
        <dbReference type="Google" id="ProtNLM"/>
    </source>
</evidence>
<evidence type="ECO:0000313" key="2">
    <source>
        <dbReference type="EMBL" id="GJT23334.1"/>
    </source>
</evidence>
<keyword evidence="3" id="KW-1185">Reference proteome</keyword>
<reference evidence="2" key="2">
    <citation type="submission" date="2022-01" db="EMBL/GenBank/DDBJ databases">
        <authorList>
            <person name="Yamashiro T."/>
            <person name="Shiraishi A."/>
            <person name="Satake H."/>
            <person name="Nakayama K."/>
        </authorList>
    </citation>
    <scope>NUCLEOTIDE SEQUENCE</scope>
</reference>
<evidence type="ECO:0000256" key="1">
    <source>
        <dbReference type="SAM" id="MobiDB-lite"/>
    </source>
</evidence>
<evidence type="ECO:0000313" key="3">
    <source>
        <dbReference type="Proteomes" id="UP001151760"/>
    </source>
</evidence>
<protein>
    <recommendedName>
        <fullName evidence="4">Zinc finger, CCHC-type</fullName>
    </recommendedName>
</protein>
<feature type="region of interest" description="Disordered" evidence="1">
    <location>
        <begin position="246"/>
        <end position="277"/>
    </location>
</feature>
<sequence length="474" mass="53947">MQNFCSLPFSLVESIGYTQPSGKPIVINQLKMALNNAQTKTNSSAFRSMLEKHQLTGPNFNEWLRALKLVVRTEKLQDGFLKYTLATAPPQVSCNQALADWNALFDRHNEVACLMLGTMSPKLYQQFENKSPQEMITELQKMYGKPPGVELQELVNMFHSCKQAEGQSVSDHVLLMKSYLDQLATLNYAFPDKVSISFIFEFTFNIKRNKQQIVGASSTPHVLAIQSGRVQMNKCKVRLKGKIKGKGLKNSYPTKPKKSQPYKKERRKVGEMSPTAKGKDIGKKNCPLYLAELFKRRKLEVLGDVRHMCKRHTHDKLQQRLLRCVSCRTPSGNYGVTISTTHLKLKIVVERYADFLEKDFILQKESGRNVELDDEDILPSENTSEHPIRTESLISSPIGLQEEDVVPVVDCKAQKALDRLCIMYEIDPDRLSFNIEVEEHSLGDLYEPANYKAALSDPEFEKWLVVERGNAINE</sequence>
<name>A0ABQ5CEI9_9ASTR</name>
<feature type="compositionally biased region" description="Basic residues" evidence="1">
    <location>
        <begin position="255"/>
        <end position="267"/>
    </location>
</feature>
<accession>A0ABQ5CEI9</accession>
<comment type="caution">
    <text evidence="2">The sequence shown here is derived from an EMBL/GenBank/DDBJ whole genome shotgun (WGS) entry which is preliminary data.</text>
</comment>